<dbReference type="InterPro" id="IPR036047">
    <property type="entry name" value="F-box-like_dom_sf"/>
</dbReference>
<dbReference type="SUPFAM" id="SSF81383">
    <property type="entry name" value="F-box domain"/>
    <property type="match status" value="1"/>
</dbReference>
<reference evidence="1 2" key="1">
    <citation type="submission" date="2021-03" db="EMBL/GenBank/DDBJ databases">
        <authorList>
            <person name="King G.J."/>
            <person name="Bancroft I."/>
            <person name="Baten A."/>
            <person name="Bloomfield J."/>
            <person name="Borpatragohain P."/>
            <person name="He Z."/>
            <person name="Irish N."/>
            <person name="Irwin J."/>
            <person name="Liu K."/>
            <person name="Mauleon R.P."/>
            <person name="Moore J."/>
            <person name="Morris R."/>
            <person name="Ostergaard L."/>
            <person name="Wang B."/>
            <person name="Wells R."/>
        </authorList>
    </citation>
    <scope>NUCLEOTIDE SEQUENCE [LARGE SCALE GENOMIC DNA]</scope>
    <source>
        <strain evidence="1">R-o-18</strain>
        <tissue evidence="1">Leaf</tissue>
    </source>
</reference>
<dbReference type="PANTHER" id="PTHR32278">
    <property type="entry name" value="F-BOX DOMAIN-CONTAINING PROTEIN"/>
    <property type="match status" value="1"/>
</dbReference>
<evidence type="ECO:0000313" key="1">
    <source>
        <dbReference type="EMBL" id="KAG5414806.1"/>
    </source>
</evidence>
<dbReference type="CDD" id="cd22162">
    <property type="entry name" value="F-box_AtSKIP3-like"/>
    <property type="match status" value="1"/>
</dbReference>
<organism evidence="1 2">
    <name type="scientific">Brassica rapa subsp. trilocularis</name>
    <dbReference type="NCBI Taxonomy" id="1813537"/>
    <lineage>
        <taxon>Eukaryota</taxon>
        <taxon>Viridiplantae</taxon>
        <taxon>Streptophyta</taxon>
        <taxon>Embryophyta</taxon>
        <taxon>Tracheophyta</taxon>
        <taxon>Spermatophyta</taxon>
        <taxon>Magnoliopsida</taxon>
        <taxon>eudicotyledons</taxon>
        <taxon>Gunneridae</taxon>
        <taxon>Pentapetalae</taxon>
        <taxon>rosids</taxon>
        <taxon>malvids</taxon>
        <taxon>Brassicales</taxon>
        <taxon>Brassicaceae</taxon>
        <taxon>Brassiceae</taxon>
        <taxon>Brassica</taxon>
    </lineage>
</organism>
<sequence>VYNFSTNKKKMLPEACIANIISFTSPADIFSSSAVSLVFRLAGDSDFVWETFLPSDYKSLISRSTDHQRSFSSKKEIYRCLCDSLLIDNARKLFKINKLSGKISYILSARDISIQSNDQASYWSWSKVSDSRFLESAELITTDRLEVNGRIQTGVLSPNTRYGAYLIVKVSKHAYGLDLVPAEICMKSSNGRTVKNKAYLCCLDEKKQQMKRLLYGNREERMAMTVGMVGADHEKIREPKGRDDGWMEIELGEFETREGEDDEVNMSLTEVKGYQLKGGIVIDGIEVRPKSLN</sequence>
<dbReference type="Pfam" id="PF14299">
    <property type="entry name" value="PP2"/>
    <property type="match status" value="1"/>
</dbReference>
<dbReference type="PANTHER" id="PTHR32278:SF15">
    <property type="entry name" value="F-BOX PROTEIN PP2-B13-RELATED"/>
    <property type="match status" value="1"/>
</dbReference>
<name>A0ABQ7NW66_BRACM</name>
<dbReference type="InterPro" id="IPR025886">
    <property type="entry name" value="PP2-like"/>
</dbReference>
<evidence type="ECO:0000313" key="2">
    <source>
        <dbReference type="Proteomes" id="UP000823674"/>
    </source>
</evidence>
<protein>
    <recommendedName>
        <fullName evidence="3">F-box domain-containing protein</fullName>
    </recommendedName>
</protein>
<dbReference type="Proteomes" id="UP000823674">
    <property type="component" value="Chromosome A01"/>
</dbReference>
<accession>A0ABQ7NW66</accession>
<keyword evidence="2" id="KW-1185">Reference proteome</keyword>
<proteinExistence type="predicted"/>
<gene>
    <name evidence="1" type="primary">A01p036320.1_BraROA</name>
    <name evidence="1" type="ORF">IGI04_002373</name>
</gene>
<comment type="caution">
    <text evidence="1">The sequence shown here is derived from an EMBL/GenBank/DDBJ whole genome shotgun (WGS) entry which is preliminary data.</text>
</comment>
<dbReference type="EMBL" id="JADBGQ010000001">
    <property type="protein sequence ID" value="KAG5414806.1"/>
    <property type="molecule type" value="Genomic_DNA"/>
</dbReference>
<evidence type="ECO:0008006" key="3">
    <source>
        <dbReference type="Google" id="ProtNLM"/>
    </source>
</evidence>
<feature type="non-terminal residue" evidence="1">
    <location>
        <position position="1"/>
    </location>
</feature>